<organism evidence="1 2">
    <name type="scientific">Dickeya poaceiphila</name>
    <dbReference type="NCBI Taxonomy" id="568768"/>
    <lineage>
        <taxon>Bacteria</taxon>
        <taxon>Pseudomonadati</taxon>
        <taxon>Pseudomonadota</taxon>
        <taxon>Gammaproteobacteria</taxon>
        <taxon>Enterobacterales</taxon>
        <taxon>Pectobacteriaceae</taxon>
        <taxon>Dickeya</taxon>
    </lineage>
</organism>
<dbReference type="EMBL" id="CP042220">
    <property type="protein sequence ID" value="QDX31777.1"/>
    <property type="molecule type" value="Genomic_DNA"/>
</dbReference>
<dbReference type="AlphaFoldDB" id="A0A5B8IKF0"/>
<accession>A0A5B8IKF0</accession>
<dbReference type="Proteomes" id="UP000320591">
    <property type="component" value="Chromosome"/>
</dbReference>
<evidence type="ECO:0000313" key="2">
    <source>
        <dbReference type="Proteomes" id="UP000320591"/>
    </source>
</evidence>
<keyword evidence="2" id="KW-1185">Reference proteome</keyword>
<evidence type="ECO:0000313" key="1">
    <source>
        <dbReference type="EMBL" id="QDX31777.1"/>
    </source>
</evidence>
<proteinExistence type="predicted"/>
<dbReference type="KEGG" id="dic:Dpoa569_0003847"/>
<protein>
    <submittedName>
        <fullName evidence="1">Uncharacterized protein</fullName>
    </submittedName>
</protein>
<name>A0A5B8IKF0_9GAMM</name>
<gene>
    <name evidence="1" type="ORF">Dpoa569_0003847</name>
</gene>
<sequence length="66" mass="7834">MNNRASMHIYAKFMIDNLNIFSSGPEEKRRIFRKKIHYGNIWPEDKAKTLPLFMLSIHVLDVSTRL</sequence>
<reference evidence="1 2" key="1">
    <citation type="journal article" date="2019" name="Environ. Microbiol.">
        <title>The phytopathogenic nature of Dickeya aquatica 174/2 and the dynamic early evolution of Dickeya pathogenicity.</title>
        <authorList>
            <person name="Duprey A."/>
            <person name="Taib N."/>
            <person name="Leonard S."/>
            <person name="Garin T."/>
            <person name="Flandrois J.P."/>
            <person name="Nasser W."/>
            <person name="Brochier-Armanet C."/>
            <person name="Reverchon S."/>
        </authorList>
    </citation>
    <scope>NUCLEOTIDE SEQUENCE [LARGE SCALE GENOMIC DNA]</scope>
    <source>
        <strain evidence="1 2">NCPPB 569</strain>
    </source>
</reference>